<dbReference type="EMBL" id="JBFRHK010000005">
    <property type="protein sequence ID" value="MEX3745428.1"/>
    <property type="molecule type" value="Genomic_DNA"/>
</dbReference>
<organism evidence="1 2">
    <name type="scientific">Lysinibacillus xylanilyticus</name>
    <dbReference type="NCBI Taxonomy" id="582475"/>
    <lineage>
        <taxon>Bacteria</taxon>
        <taxon>Bacillati</taxon>
        <taxon>Bacillota</taxon>
        <taxon>Bacilli</taxon>
        <taxon>Bacillales</taxon>
        <taxon>Bacillaceae</taxon>
        <taxon>Lysinibacillus</taxon>
    </lineage>
</organism>
<evidence type="ECO:0000313" key="2">
    <source>
        <dbReference type="Proteomes" id="UP001558534"/>
    </source>
</evidence>
<sequence>MPFKISLSNTGTESFLFKIRNVDKDILVTNGVLDSKESYDKIFDGFPEGAYVISYVVEEEEFPSDIKLKVKVELLP</sequence>
<reference evidence="1 2" key="1">
    <citation type="submission" date="2024-07" db="EMBL/GenBank/DDBJ databases">
        <title>Characterization of a bacterium isolated from hydrolysated instant sea cucumber by whole-genome sequencing and metabolomics.</title>
        <authorList>
            <person name="Luo X."/>
            <person name="Zhang Z."/>
            <person name="Zheng Z."/>
            <person name="Zhang W."/>
            <person name="Ming T."/>
            <person name="Jiao L."/>
            <person name="Su X."/>
            <person name="Kong F."/>
            <person name="Xu J."/>
        </authorList>
    </citation>
    <scope>NUCLEOTIDE SEQUENCE [LARGE SCALE GENOMIC DNA]</scope>
    <source>
        <strain evidence="1 2">XL-2024</strain>
    </source>
</reference>
<proteinExistence type="predicted"/>
<dbReference type="RefSeq" id="WP_368636312.1">
    <property type="nucleotide sequence ID" value="NZ_JBFRHK010000005.1"/>
</dbReference>
<dbReference type="Proteomes" id="UP001558534">
    <property type="component" value="Unassembled WGS sequence"/>
</dbReference>
<protein>
    <submittedName>
        <fullName evidence="1">Uncharacterized protein</fullName>
    </submittedName>
</protein>
<name>A0ABV3VWX9_9BACI</name>
<gene>
    <name evidence="1" type="ORF">AB1300_09790</name>
</gene>
<comment type="caution">
    <text evidence="1">The sequence shown here is derived from an EMBL/GenBank/DDBJ whole genome shotgun (WGS) entry which is preliminary data.</text>
</comment>
<evidence type="ECO:0000313" key="1">
    <source>
        <dbReference type="EMBL" id="MEX3745428.1"/>
    </source>
</evidence>
<accession>A0ABV3VWX9</accession>
<keyword evidence="2" id="KW-1185">Reference proteome</keyword>